<reference evidence="3" key="1">
    <citation type="submission" date="2016-10" db="EMBL/GenBank/DDBJ databases">
        <authorList>
            <person name="Varghese N."/>
            <person name="Submissions S."/>
        </authorList>
    </citation>
    <scope>NUCLEOTIDE SEQUENCE [LARGE SCALE GENOMIC DNA]</scope>
    <source>
        <strain evidence="3">DSM 23095</strain>
    </source>
</reference>
<dbReference type="InterPro" id="IPR024445">
    <property type="entry name" value="Tnp_ISXO2-like"/>
</dbReference>
<name>A0A1G6MJ08_9BACT</name>
<dbReference type="STRING" id="686796.SAMN04488104_1001203"/>
<dbReference type="EMBL" id="FNAC01000001">
    <property type="protein sequence ID" value="SDC55217.1"/>
    <property type="molecule type" value="Genomic_DNA"/>
</dbReference>
<keyword evidence="3" id="KW-1185">Reference proteome</keyword>
<dbReference type="AlphaFoldDB" id="A0A1G6MJ08"/>
<protein>
    <submittedName>
        <fullName evidence="2">ISXO2-like transposase domain-containing protein</fullName>
    </submittedName>
</protein>
<evidence type="ECO:0000259" key="1">
    <source>
        <dbReference type="SMART" id="SM01126"/>
    </source>
</evidence>
<accession>A0A1G6MJ08</accession>
<proteinExistence type="predicted"/>
<dbReference type="SMART" id="SM01126">
    <property type="entry name" value="DDE_Tnp_IS1595"/>
    <property type="match status" value="1"/>
</dbReference>
<evidence type="ECO:0000313" key="3">
    <source>
        <dbReference type="Proteomes" id="UP000199060"/>
    </source>
</evidence>
<dbReference type="Pfam" id="PF12762">
    <property type="entry name" value="DDE_Tnp_IS1595"/>
    <property type="match status" value="1"/>
</dbReference>
<sequence length="243" mass="27970">MESSNLSLHTWFIAFLLMSATKKGFSCLEFQRQLGLKRYQTAFSLMHKIRAVMGKRDSLYLLKGMVEYDEAYVEKATRKRVQEQLKRGKGSQKQAIVAVASESTPLEDPESGKKGSHCGFFKLKVLKDSTSDSVEQFVENNIDSSSVLFTDKNTAYVDLEKMIEEHIKVKSSKDSANGTLNWVHTAISNLKKNLLGIYHMVSEKYLQNYLDEFAYKLNRRYFGEKLFNRLVIAAVYPYVQHYE</sequence>
<feature type="domain" description="ISXO2-like transposase" evidence="1">
    <location>
        <begin position="61"/>
        <end position="218"/>
    </location>
</feature>
<dbReference type="NCBIfam" id="NF033547">
    <property type="entry name" value="transpos_IS1595"/>
    <property type="match status" value="1"/>
</dbReference>
<evidence type="ECO:0000313" key="2">
    <source>
        <dbReference type="EMBL" id="SDC55217.1"/>
    </source>
</evidence>
<gene>
    <name evidence="2" type="ORF">SAMN04488104_1001203</name>
</gene>
<dbReference type="Proteomes" id="UP000199060">
    <property type="component" value="Unassembled WGS sequence"/>
</dbReference>
<organism evidence="2 3">
    <name type="scientific">Algoriphagus faecimaris</name>
    <dbReference type="NCBI Taxonomy" id="686796"/>
    <lineage>
        <taxon>Bacteria</taxon>
        <taxon>Pseudomonadati</taxon>
        <taxon>Bacteroidota</taxon>
        <taxon>Cytophagia</taxon>
        <taxon>Cytophagales</taxon>
        <taxon>Cyclobacteriaceae</taxon>
        <taxon>Algoriphagus</taxon>
    </lineage>
</organism>